<organism evidence="2">
    <name type="scientific">mine drainage metagenome</name>
    <dbReference type="NCBI Taxonomy" id="410659"/>
    <lineage>
        <taxon>unclassified sequences</taxon>
        <taxon>metagenomes</taxon>
        <taxon>ecological metagenomes</taxon>
    </lineage>
</organism>
<dbReference type="AlphaFoldDB" id="T0YG37"/>
<keyword evidence="1" id="KW-1133">Transmembrane helix</keyword>
<reference evidence="2" key="2">
    <citation type="journal article" date="2014" name="ISME J.">
        <title>Microbial stratification in low pH oxic and suboxic macroscopic growths along an acid mine drainage.</title>
        <authorList>
            <person name="Mendez-Garcia C."/>
            <person name="Mesa V."/>
            <person name="Sprenger R.R."/>
            <person name="Richter M."/>
            <person name="Diez M.S."/>
            <person name="Solano J."/>
            <person name="Bargiela R."/>
            <person name="Golyshina O.V."/>
            <person name="Manteca A."/>
            <person name="Ramos J.L."/>
            <person name="Gallego J.R."/>
            <person name="Llorente I."/>
            <person name="Martins Dos Santos V.A."/>
            <person name="Jensen O.N."/>
            <person name="Pelaez A.I."/>
            <person name="Sanchez J."/>
            <person name="Ferrer M."/>
        </authorList>
    </citation>
    <scope>NUCLEOTIDE SEQUENCE</scope>
</reference>
<feature type="transmembrane region" description="Helical" evidence="1">
    <location>
        <begin position="67"/>
        <end position="87"/>
    </location>
</feature>
<evidence type="ECO:0000256" key="1">
    <source>
        <dbReference type="SAM" id="Phobius"/>
    </source>
</evidence>
<proteinExistence type="predicted"/>
<keyword evidence="2" id="KW-0808">Transferase</keyword>
<feature type="transmembrane region" description="Helical" evidence="1">
    <location>
        <begin position="35"/>
        <end position="55"/>
    </location>
</feature>
<keyword evidence="1" id="KW-0812">Transmembrane</keyword>
<evidence type="ECO:0000313" key="2">
    <source>
        <dbReference type="EMBL" id="EQD34371.1"/>
    </source>
</evidence>
<sequence length="117" mass="12330">MGMAMFATLSREIIKDMEDAGGDVSRRTLPQRRGMAAASAAARAAVGIALVLSPLPLVTFLSRGTPAFVIYLLFVAASDAVFVWSVLDLPQKLHAGQTRSKLAMVLALAAFLGAALR</sequence>
<keyword evidence="1" id="KW-0472">Membrane</keyword>
<reference evidence="2" key="1">
    <citation type="submission" date="2013-08" db="EMBL/GenBank/DDBJ databases">
        <authorList>
            <person name="Mendez C."/>
            <person name="Richter M."/>
            <person name="Ferrer M."/>
            <person name="Sanchez J."/>
        </authorList>
    </citation>
    <scope>NUCLEOTIDE SEQUENCE</scope>
</reference>
<gene>
    <name evidence="2" type="ORF">B1B_17238</name>
</gene>
<name>T0YG37_9ZZZZ</name>
<protein>
    <submittedName>
        <fullName evidence="2">Prenyltransferase, UbiA family</fullName>
    </submittedName>
</protein>
<comment type="caution">
    <text evidence="2">The sequence shown here is derived from an EMBL/GenBank/DDBJ whole genome shotgun (WGS) entry which is preliminary data.</text>
</comment>
<dbReference type="EMBL" id="AUZY01011519">
    <property type="protein sequence ID" value="EQD34371.1"/>
    <property type="molecule type" value="Genomic_DNA"/>
</dbReference>
<accession>T0YG37</accession>
<dbReference type="GO" id="GO:0016740">
    <property type="term" value="F:transferase activity"/>
    <property type="evidence" value="ECO:0007669"/>
    <property type="project" value="UniProtKB-KW"/>
</dbReference>
<feature type="transmembrane region" description="Helical" evidence="1">
    <location>
        <begin position="99"/>
        <end position="116"/>
    </location>
</feature>